<reference evidence="2 3" key="1">
    <citation type="submission" date="2020-08" db="EMBL/GenBank/DDBJ databases">
        <title>Genomic Encyclopedia of Type Strains, Phase IV (KMG-IV): sequencing the most valuable type-strain genomes for metagenomic binning, comparative biology and taxonomic classification.</title>
        <authorList>
            <person name="Goeker M."/>
        </authorList>
    </citation>
    <scope>NUCLEOTIDE SEQUENCE [LARGE SCALE GENOMIC DNA]</scope>
    <source>
        <strain evidence="2 3">DSM 24696</strain>
    </source>
</reference>
<proteinExistence type="predicted"/>
<organism evidence="2 3">
    <name type="scientific">Texcoconibacillus texcoconensis</name>
    <dbReference type="NCBI Taxonomy" id="1095777"/>
    <lineage>
        <taxon>Bacteria</taxon>
        <taxon>Bacillati</taxon>
        <taxon>Bacillota</taxon>
        <taxon>Bacilli</taxon>
        <taxon>Bacillales</taxon>
        <taxon>Bacillaceae</taxon>
        <taxon>Texcoconibacillus</taxon>
    </lineage>
</organism>
<keyword evidence="3" id="KW-1185">Reference proteome</keyword>
<gene>
    <name evidence="2" type="ORF">HNQ41_001759</name>
</gene>
<dbReference type="AlphaFoldDB" id="A0A840QQC9"/>
<accession>A0A840QQC9</accession>
<name>A0A840QQC9_9BACI</name>
<dbReference type="EMBL" id="JACHHB010000007">
    <property type="protein sequence ID" value="MBB5173570.1"/>
    <property type="molecule type" value="Genomic_DNA"/>
</dbReference>
<keyword evidence="1" id="KW-0472">Membrane</keyword>
<feature type="transmembrane region" description="Helical" evidence="1">
    <location>
        <begin position="6"/>
        <end position="26"/>
    </location>
</feature>
<comment type="caution">
    <text evidence="2">The sequence shown here is derived from an EMBL/GenBank/DDBJ whole genome shotgun (WGS) entry which is preliminary data.</text>
</comment>
<evidence type="ECO:0000313" key="3">
    <source>
        <dbReference type="Proteomes" id="UP000551878"/>
    </source>
</evidence>
<sequence length="454" mass="52159">MFNKQTYLWIIVLLLIGLGTASYFLFEANEKLQKHEEETFTRLSESIFQHSSYSAQIEQQLAEMSSATTHEDRFAHMLDAYSNLSSLLKSQYESPFLLEDQLQLHSYWDRYIVAGKQYLSYLLQQDDLSELSGVERDNIERIREAAHTTDEHVQQMRAYVTDEQNNWGDEQAQKLNAMVKELLDETDTYTPIGEDDAAFLDDQDDDTSLGPLAFEDEEPLSEEALAEEAFLFMDDLWSIDDVNDVEKDFEGSSSVAGDLIGFRAAEREESEYIVEVSVRGGHIIQVQHHDQTAKDADHAKGNINKEEAQAFSEQILTRWDEEEQMVLDDFEELDDQLTFTFYPKRDGIAYENRPVRIEIDHHAGVLLSFQPLPYYHVFDEQGETQPQLTEDEISRITHDHEMIDADGEPTLSVINGHSHSNVLTYRIPVDGIARVSHIYINATNGQHEGVRFVD</sequence>
<keyword evidence="1" id="KW-0812">Transmembrane</keyword>
<dbReference type="RefSeq" id="WP_184664020.1">
    <property type="nucleotide sequence ID" value="NZ_JACHHB010000007.1"/>
</dbReference>
<protein>
    <submittedName>
        <fullName evidence="2">Uncharacterized protein</fullName>
    </submittedName>
</protein>
<evidence type="ECO:0000313" key="2">
    <source>
        <dbReference type="EMBL" id="MBB5173570.1"/>
    </source>
</evidence>
<keyword evidence="1" id="KW-1133">Transmembrane helix</keyword>
<dbReference type="Proteomes" id="UP000551878">
    <property type="component" value="Unassembled WGS sequence"/>
</dbReference>
<evidence type="ECO:0000256" key="1">
    <source>
        <dbReference type="SAM" id="Phobius"/>
    </source>
</evidence>